<reference evidence="2 3" key="1">
    <citation type="journal article" date="2023" name="Hortic Res">
        <title>Pangenome of water caltrop reveals structural variations and asymmetric subgenome divergence after allopolyploidization.</title>
        <authorList>
            <person name="Zhang X."/>
            <person name="Chen Y."/>
            <person name="Wang L."/>
            <person name="Yuan Y."/>
            <person name="Fang M."/>
            <person name="Shi L."/>
            <person name="Lu R."/>
            <person name="Comes H.P."/>
            <person name="Ma Y."/>
            <person name="Chen Y."/>
            <person name="Huang G."/>
            <person name="Zhou Y."/>
            <person name="Zheng Z."/>
            <person name="Qiu Y."/>
        </authorList>
    </citation>
    <scope>NUCLEOTIDE SEQUENCE [LARGE SCALE GENOMIC DNA]</scope>
    <source>
        <tissue evidence="2">Roots</tissue>
    </source>
</reference>
<feature type="region of interest" description="Disordered" evidence="1">
    <location>
        <begin position="1"/>
        <end position="55"/>
    </location>
</feature>
<evidence type="ECO:0000313" key="2">
    <source>
        <dbReference type="EMBL" id="KAK4758542.1"/>
    </source>
</evidence>
<keyword evidence="3" id="KW-1185">Reference proteome</keyword>
<sequence length="224" mass="24464">MRDAKYLRVAASNNNSESSIQEKGGEIYGASCGMSGHGSVPPPSTRKEGRKKGMQEGATLILPVKELRYGLSTHIPAPYRSSYHSFNDLDPSLSSALRSGGPQAMPLPRDGPITTMIRFSGTLPCVCPFLPTYKHDTAVGIVAGKKRQLGFGGSGSLTVLGVFHFLRITDERIWRWSSTRVRSGSARSPQLRHPNALRTREMRPPPPVPARLCPQQESEEVHTS</sequence>
<accession>A0AAN7K6A8</accession>
<dbReference type="AlphaFoldDB" id="A0AAN7K6A8"/>
<feature type="compositionally biased region" description="Basic and acidic residues" evidence="1">
    <location>
        <begin position="45"/>
        <end position="54"/>
    </location>
</feature>
<dbReference type="Proteomes" id="UP001345219">
    <property type="component" value="Chromosome 15"/>
</dbReference>
<comment type="caution">
    <text evidence="2">The sequence shown here is derived from an EMBL/GenBank/DDBJ whole genome shotgun (WGS) entry which is preliminary data.</text>
</comment>
<evidence type="ECO:0000256" key="1">
    <source>
        <dbReference type="SAM" id="MobiDB-lite"/>
    </source>
</evidence>
<proteinExistence type="predicted"/>
<feature type="compositionally biased region" description="Polar residues" evidence="1">
    <location>
        <begin position="11"/>
        <end position="21"/>
    </location>
</feature>
<dbReference type="EMBL" id="JAXIOK010000012">
    <property type="protein sequence ID" value="KAK4758542.1"/>
    <property type="molecule type" value="Genomic_DNA"/>
</dbReference>
<organism evidence="2 3">
    <name type="scientific">Trapa incisa</name>
    <dbReference type="NCBI Taxonomy" id="236973"/>
    <lineage>
        <taxon>Eukaryota</taxon>
        <taxon>Viridiplantae</taxon>
        <taxon>Streptophyta</taxon>
        <taxon>Embryophyta</taxon>
        <taxon>Tracheophyta</taxon>
        <taxon>Spermatophyta</taxon>
        <taxon>Magnoliopsida</taxon>
        <taxon>eudicotyledons</taxon>
        <taxon>Gunneridae</taxon>
        <taxon>Pentapetalae</taxon>
        <taxon>rosids</taxon>
        <taxon>malvids</taxon>
        <taxon>Myrtales</taxon>
        <taxon>Lythraceae</taxon>
        <taxon>Trapa</taxon>
    </lineage>
</organism>
<feature type="region of interest" description="Disordered" evidence="1">
    <location>
        <begin position="184"/>
        <end position="224"/>
    </location>
</feature>
<name>A0AAN7K6A8_9MYRT</name>
<evidence type="ECO:0000313" key="3">
    <source>
        <dbReference type="Proteomes" id="UP001345219"/>
    </source>
</evidence>
<protein>
    <submittedName>
        <fullName evidence="2">Uncharacterized protein</fullName>
    </submittedName>
</protein>
<gene>
    <name evidence="2" type="ORF">SAY87_019843</name>
</gene>